<comment type="caution">
    <text evidence="1">The sequence shown here is derived from an EMBL/GenBank/DDBJ whole genome shotgun (WGS) entry which is preliminary data.</text>
</comment>
<dbReference type="EMBL" id="JADILV010000045">
    <property type="protein sequence ID" value="MBO8483767.1"/>
    <property type="molecule type" value="Genomic_DNA"/>
</dbReference>
<evidence type="ECO:0000313" key="1">
    <source>
        <dbReference type="EMBL" id="MBO8483767.1"/>
    </source>
</evidence>
<dbReference type="Proteomes" id="UP000725002">
    <property type="component" value="Unassembled WGS sequence"/>
</dbReference>
<reference evidence="1" key="2">
    <citation type="journal article" date="2021" name="PeerJ">
        <title>Extensive microbial diversity within the chicken gut microbiome revealed by metagenomics and culture.</title>
        <authorList>
            <person name="Gilroy R."/>
            <person name="Ravi A."/>
            <person name="Getino M."/>
            <person name="Pursley I."/>
            <person name="Horton D.L."/>
            <person name="Alikhan N.F."/>
            <person name="Baker D."/>
            <person name="Gharbi K."/>
            <person name="Hall N."/>
            <person name="Watson M."/>
            <person name="Adriaenssens E.M."/>
            <person name="Foster-Nyarko E."/>
            <person name="Jarju S."/>
            <person name="Secka A."/>
            <person name="Antonio M."/>
            <person name="Oren A."/>
            <person name="Chaudhuri R.R."/>
            <person name="La Ragione R."/>
            <person name="Hildebrand F."/>
            <person name="Pallen M.J."/>
        </authorList>
    </citation>
    <scope>NUCLEOTIDE SEQUENCE</scope>
    <source>
        <strain evidence="1">G3-8215</strain>
    </source>
</reference>
<reference evidence="1" key="1">
    <citation type="submission" date="2020-10" db="EMBL/GenBank/DDBJ databases">
        <authorList>
            <person name="Gilroy R."/>
        </authorList>
    </citation>
    <scope>NUCLEOTIDE SEQUENCE</scope>
    <source>
        <strain evidence="1">G3-8215</strain>
    </source>
</reference>
<dbReference type="AlphaFoldDB" id="A0A940DS40"/>
<sequence>MSTFFRERHNDQVINVCEMKYSLSEFTIDAEYERELRNKKSAFIETTKTRKAVHLTMVTTYGVRQNSHSGVVQSEITLEDLFG</sequence>
<gene>
    <name evidence="1" type="ORF">IAB75_06615</name>
</gene>
<evidence type="ECO:0000313" key="2">
    <source>
        <dbReference type="Proteomes" id="UP000725002"/>
    </source>
</evidence>
<organism evidence="1 2">
    <name type="scientific">Candidatus Cryptobacteroides avicola</name>
    <dbReference type="NCBI Taxonomy" id="2840757"/>
    <lineage>
        <taxon>Bacteria</taxon>
        <taxon>Pseudomonadati</taxon>
        <taxon>Bacteroidota</taxon>
        <taxon>Bacteroidia</taxon>
        <taxon>Bacteroidales</taxon>
        <taxon>Candidatus Cryptobacteroides</taxon>
    </lineage>
</organism>
<proteinExistence type="predicted"/>
<name>A0A940DS40_9BACT</name>
<accession>A0A940DS40</accession>
<protein>
    <submittedName>
        <fullName evidence="1">ATPase</fullName>
    </submittedName>
</protein>